<organism evidence="1 2">
    <name type="scientific">Hoeflea marina</name>
    <dbReference type="NCBI Taxonomy" id="274592"/>
    <lineage>
        <taxon>Bacteria</taxon>
        <taxon>Pseudomonadati</taxon>
        <taxon>Pseudomonadota</taxon>
        <taxon>Alphaproteobacteria</taxon>
        <taxon>Hyphomicrobiales</taxon>
        <taxon>Rhizobiaceae</taxon>
        <taxon>Hoeflea</taxon>
    </lineage>
</organism>
<evidence type="ECO:0000313" key="2">
    <source>
        <dbReference type="Proteomes" id="UP000246352"/>
    </source>
</evidence>
<accession>A0A317PIC0</accession>
<keyword evidence="2" id="KW-1185">Reference proteome</keyword>
<dbReference type="EMBL" id="QGTR01000004">
    <property type="protein sequence ID" value="PWV99130.1"/>
    <property type="molecule type" value="Genomic_DNA"/>
</dbReference>
<proteinExistence type="predicted"/>
<dbReference type="Proteomes" id="UP000246352">
    <property type="component" value="Unassembled WGS sequence"/>
</dbReference>
<reference evidence="1 2" key="1">
    <citation type="submission" date="2018-05" db="EMBL/GenBank/DDBJ databases">
        <title>Genomic Encyclopedia of Type Strains, Phase IV (KMG-IV): sequencing the most valuable type-strain genomes for metagenomic binning, comparative biology and taxonomic classification.</title>
        <authorList>
            <person name="Goeker M."/>
        </authorList>
    </citation>
    <scope>NUCLEOTIDE SEQUENCE [LARGE SCALE GENOMIC DNA]</scope>
    <source>
        <strain evidence="1 2">DSM 16791</strain>
    </source>
</reference>
<dbReference type="AlphaFoldDB" id="A0A317PIC0"/>
<protein>
    <submittedName>
        <fullName evidence="1">Uncharacterized protein</fullName>
    </submittedName>
</protein>
<comment type="caution">
    <text evidence="1">The sequence shown here is derived from an EMBL/GenBank/DDBJ whole genome shotgun (WGS) entry which is preliminary data.</text>
</comment>
<gene>
    <name evidence="1" type="ORF">DFR52_104422</name>
</gene>
<name>A0A317PIC0_9HYPH</name>
<evidence type="ECO:0000313" key="1">
    <source>
        <dbReference type="EMBL" id="PWV99130.1"/>
    </source>
</evidence>
<sequence length="51" mass="5872">MHTLLFVFLFPGDLVRRKLGITVDEDGGLIRSFVNMCFWGTIALWTALTWL</sequence>
<dbReference type="RefSeq" id="WP_170132300.1">
    <property type="nucleotide sequence ID" value="NZ_QGTR01000004.1"/>
</dbReference>